<keyword evidence="2" id="KW-1185">Reference proteome</keyword>
<dbReference type="AlphaFoldDB" id="A0A8J6QR72"/>
<comment type="caution">
    <text evidence="1">The sequence shown here is derived from an EMBL/GenBank/DDBJ whole genome shotgun (WGS) entry which is preliminary data.</text>
</comment>
<accession>A0A8J6QR72</accession>
<dbReference type="EMBL" id="JACWUN010000008">
    <property type="protein sequence ID" value="MBD1400688.1"/>
    <property type="molecule type" value="Genomic_DNA"/>
</dbReference>
<dbReference type="RefSeq" id="WP_191155479.1">
    <property type="nucleotide sequence ID" value="NZ_JACWUN010000008.1"/>
</dbReference>
<evidence type="ECO:0000313" key="2">
    <source>
        <dbReference type="Proteomes" id="UP000632828"/>
    </source>
</evidence>
<evidence type="ECO:0000313" key="1">
    <source>
        <dbReference type="EMBL" id="MBD1400688.1"/>
    </source>
</evidence>
<proteinExistence type="predicted"/>
<dbReference type="Proteomes" id="UP000632828">
    <property type="component" value="Unassembled WGS sequence"/>
</dbReference>
<protein>
    <submittedName>
        <fullName evidence="1">Uncharacterized protein</fullName>
    </submittedName>
</protein>
<sequence>MDMRNNCCVLDEMAAQTIQKYDYRVENDIFFERVSGQICLAEALYLSTNVQRTLRSQPVRYRVVDFLDSRISAIDQKSIDQLFSTKLLRSSGKKLKLLLIIKDNDDLIYYVIENIKSFSSECLTLVFDNRREPEHFIENDQVYSMANCS</sequence>
<gene>
    <name evidence="1" type="ORF">ICT70_08410</name>
</gene>
<reference evidence="1" key="1">
    <citation type="submission" date="2020-09" db="EMBL/GenBank/DDBJ databases">
        <title>Pelobacter alkaliphilus sp. nov., a novel anaerobic arsenate-reducing bacterium from terrestrial mud volcano.</title>
        <authorList>
            <person name="Khomyakova M.A."/>
            <person name="Merkel A.Y."/>
            <person name="Slobodkin A.I."/>
        </authorList>
    </citation>
    <scope>NUCLEOTIDE SEQUENCE</scope>
    <source>
        <strain evidence="1">M08fum</strain>
    </source>
</reference>
<organism evidence="1 2">
    <name type="scientific">Pelovirga terrestris</name>
    <dbReference type="NCBI Taxonomy" id="2771352"/>
    <lineage>
        <taxon>Bacteria</taxon>
        <taxon>Pseudomonadati</taxon>
        <taxon>Thermodesulfobacteriota</taxon>
        <taxon>Desulfuromonadia</taxon>
        <taxon>Geobacterales</taxon>
        <taxon>Geobacteraceae</taxon>
        <taxon>Pelovirga</taxon>
    </lineage>
</organism>
<name>A0A8J6QR72_9BACT</name>